<dbReference type="AlphaFoldDB" id="A0A7C1FF59"/>
<protein>
    <recommendedName>
        <fullName evidence="2">Peptide chain release factor 1</fullName>
    </recommendedName>
</protein>
<dbReference type="Gene3D" id="3.30.420.60">
    <property type="entry name" value="eRF1 domain 2"/>
    <property type="match status" value="1"/>
</dbReference>
<comment type="caution">
    <text evidence="1">The sequence shown here is derived from an EMBL/GenBank/DDBJ whole genome shotgun (WGS) entry which is preliminary data.</text>
</comment>
<organism evidence="1">
    <name type="scientific">Caldilinea aerophila</name>
    <dbReference type="NCBI Taxonomy" id="133453"/>
    <lineage>
        <taxon>Bacteria</taxon>
        <taxon>Bacillati</taxon>
        <taxon>Chloroflexota</taxon>
        <taxon>Caldilineae</taxon>
        <taxon>Caldilineales</taxon>
        <taxon>Caldilineaceae</taxon>
        <taxon>Caldilinea</taxon>
    </lineage>
</organism>
<evidence type="ECO:0008006" key="2">
    <source>
        <dbReference type="Google" id="ProtNLM"/>
    </source>
</evidence>
<accession>A0A7C1FF59</accession>
<sequence length="392" mass="44201">MIDKNSVLEIRSHLADLRPPVLSLYVEVNPARPYNARRAWDIRAKNSVKELGLPKTLEAVVFSAIEQELAPEARTLVIFAAVETYSKRVEMDVVRIPLHIDLPIVDLAHGRVEARWGEPHYAPLLYALDEYERVGVVWLRGEGWRFFEVFLGEIEEHTEVFREIEPEVWKELQAFDPSRVRSLAQARTSGSRDRFSQRMETAAHRYLKRLADLTERGVAAMEIHRLVLLGREEATKTFVQMLSRSMREMIVAQIADLPHPQASPAAVLEKVLPVLTQVEREQELALLQQIKEQPGVWGIDPTLDALQAGRLSVLVAPWQLDEQVWICPNGLMGGTKQAAGLFCDGDEPQPVALRDVIVDACAAYATRLEFVSGPAAEQLVNEMKGIAGLLRW</sequence>
<dbReference type="InterPro" id="IPR029064">
    <property type="entry name" value="Ribosomal_eL30-like_sf"/>
</dbReference>
<dbReference type="InterPro" id="IPR041202">
    <property type="entry name" value="BaeRF_family10"/>
</dbReference>
<dbReference type="InterPro" id="IPR042226">
    <property type="entry name" value="eFR1_2_sf"/>
</dbReference>
<reference evidence="1" key="1">
    <citation type="journal article" date="2020" name="mSystems">
        <title>Genome- and Community-Level Interaction Insights into Carbon Utilization and Element Cycling Functions of Hydrothermarchaeota in Hydrothermal Sediment.</title>
        <authorList>
            <person name="Zhou Z."/>
            <person name="Liu Y."/>
            <person name="Xu W."/>
            <person name="Pan J."/>
            <person name="Luo Z.H."/>
            <person name="Li M."/>
        </authorList>
    </citation>
    <scope>NUCLEOTIDE SEQUENCE [LARGE SCALE GENOMIC DNA]</scope>
    <source>
        <strain evidence="1">SpSt-289</strain>
    </source>
</reference>
<evidence type="ECO:0000313" key="1">
    <source>
        <dbReference type="EMBL" id="HDX31199.1"/>
    </source>
</evidence>
<dbReference type="EMBL" id="DSMG01000077">
    <property type="protein sequence ID" value="HDX31199.1"/>
    <property type="molecule type" value="Genomic_DNA"/>
</dbReference>
<gene>
    <name evidence="1" type="ORF">ENQ20_06845</name>
</gene>
<dbReference type="Pfam" id="PF18854">
    <property type="entry name" value="baeRF_family10"/>
    <property type="match status" value="1"/>
</dbReference>
<dbReference type="SUPFAM" id="SSF55315">
    <property type="entry name" value="L30e-like"/>
    <property type="match status" value="1"/>
</dbReference>
<proteinExistence type="predicted"/>
<name>A0A7C1FF59_9CHLR</name>